<dbReference type="EMBL" id="BARU01000003">
    <property type="protein sequence ID" value="GAH25009.1"/>
    <property type="molecule type" value="Genomic_DNA"/>
</dbReference>
<comment type="caution">
    <text evidence="2">The sequence shown here is derived from an EMBL/GenBank/DDBJ whole genome shotgun (WGS) entry which is preliminary data.</text>
</comment>
<feature type="compositionally biased region" description="Basic and acidic residues" evidence="1">
    <location>
        <begin position="27"/>
        <end position="43"/>
    </location>
</feature>
<feature type="region of interest" description="Disordered" evidence="1">
    <location>
        <begin position="27"/>
        <end position="48"/>
    </location>
</feature>
<accession>X1F6M3</accession>
<organism evidence="2">
    <name type="scientific">marine sediment metagenome</name>
    <dbReference type="NCBI Taxonomy" id="412755"/>
    <lineage>
        <taxon>unclassified sequences</taxon>
        <taxon>metagenomes</taxon>
        <taxon>ecological metagenomes</taxon>
    </lineage>
</organism>
<gene>
    <name evidence="2" type="ORF">S03H2_00053</name>
</gene>
<sequence length="177" mass="20500">MIEKVAYKEEDGSIEIDNSELLRTRADISDEPGEQKLHSDKLGGLEGGSEEYKLKSDLKRTGWKEAKKATDVKHQCPICGTRYWGRPNKTYCGTPCKEVAKKRRSRKRKRDIRDFKPNRGKAGEVYFMYDNGGKEGITFVPAFHADTRQRAKNYLVLTYPVDKVDEYYEQVKEVIRK</sequence>
<evidence type="ECO:0000256" key="1">
    <source>
        <dbReference type="SAM" id="MobiDB-lite"/>
    </source>
</evidence>
<reference evidence="2" key="1">
    <citation type="journal article" date="2014" name="Front. Microbiol.">
        <title>High frequency of phylogenetically diverse reductive dehalogenase-homologous genes in deep subseafloor sedimentary metagenomes.</title>
        <authorList>
            <person name="Kawai M."/>
            <person name="Futagami T."/>
            <person name="Toyoda A."/>
            <person name="Takaki Y."/>
            <person name="Nishi S."/>
            <person name="Hori S."/>
            <person name="Arai W."/>
            <person name="Tsubouchi T."/>
            <person name="Morono Y."/>
            <person name="Uchiyama I."/>
            <person name="Ito T."/>
            <person name="Fujiyama A."/>
            <person name="Inagaki F."/>
            <person name="Takami H."/>
        </authorList>
    </citation>
    <scope>NUCLEOTIDE SEQUENCE</scope>
    <source>
        <strain evidence="2">Expedition CK06-06</strain>
    </source>
</reference>
<name>X1F6M3_9ZZZZ</name>
<proteinExistence type="predicted"/>
<evidence type="ECO:0000313" key="2">
    <source>
        <dbReference type="EMBL" id="GAH25009.1"/>
    </source>
</evidence>
<dbReference type="AlphaFoldDB" id="X1F6M3"/>
<protein>
    <submittedName>
        <fullName evidence="2">Uncharacterized protein</fullName>
    </submittedName>
</protein>